<dbReference type="Proteomes" id="UP000623776">
    <property type="component" value="Unassembled WGS sequence"/>
</dbReference>
<evidence type="ECO:0000313" key="15">
    <source>
        <dbReference type="EMBL" id="GGW25692.1"/>
    </source>
</evidence>
<protein>
    <submittedName>
        <fullName evidence="15">Cytochrome b</fullName>
    </submittedName>
</protein>
<keyword evidence="3" id="KW-0813">Transport</keyword>
<dbReference type="GO" id="GO:0020037">
    <property type="term" value="F:heme binding"/>
    <property type="evidence" value="ECO:0007669"/>
    <property type="project" value="TreeGrafter"/>
</dbReference>
<dbReference type="InterPro" id="IPR011577">
    <property type="entry name" value="Cyt_b561_bac/Ni-Hgenase"/>
</dbReference>
<evidence type="ECO:0000256" key="7">
    <source>
        <dbReference type="ARBA" id="ARBA00022723"/>
    </source>
</evidence>
<comment type="cofactor">
    <cofactor evidence="1">
        <name>heme b</name>
        <dbReference type="ChEBI" id="CHEBI:60344"/>
    </cofactor>
</comment>
<evidence type="ECO:0000256" key="1">
    <source>
        <dbReference type="ARBA" id="ARBA00001970"/>
    </source>
</evidence>
<keyword evidence="7" id="KW-0479">Metal-binding</keyword>
<dbReference type="PANTHER" id="PTHR30529:SF1">
    <property type="entry name" value="CYTOCHROME B561 HOMOLOG 2"/>
    <property type="match status" value="1"/>
</dbReference>
<evidence type="ECO:0000256" key="4">
    <source>
        <dbReference type="ARBA" id="ARBA00022475"/>
    </source>
</evidence>
<comment type="subcellular location">
    <subcellularLocation>
        <location evidence="2">Cell membrane</location>
        <topology evidence="2">Multi-pass membrane protein</topology>
    </subcellularLocation>
</comment>
<dbReference type="GO" id="GO:0046872">
    <property type="term" value="F:metal ion binding"/>
    <property type="evidence" value="ECO:0007669"/>
    <property type="project" value="UniProtKB-KW"/>
</dbReference>
<feature type="transmembrane region" description="Helical" evidence="13">
    <location>
        <begin position="91"/>
        <end position="110"/>
    </location>
</feature>
<proteinExistence type="inferred from homology"/>
<feature type="transmembrane region" description="Helical" evidence="13">
    <location>
        <begin position="52"/>
        <end position="70"/>
    </location>
</feature>
<keyword evidence="9 13" id="KW-1133">Transmembrane helix</keyword>
<organism evidence="15 16">
    <name type="scientific">Vreelandella hamiltonii</name>
    <dbReference type="NCBI Taxonomy" id="502829"/>
    <lineage>
        <taxon>Bacteria</taxon>
        <taxon>Pseudomonadati</taxon>
        <taxon>Pseudomonadota</taxon>
        <taxon>Gammaproteobacteria</taxon>
        <taxon>Oceanospirillales</taxon>
        <taxon>Halomonadaceae</taxon>
        <taxon>Vreelandella</taxon>
    </lineage>
</organism>
<keyword evidence="4" id="KW-1003">Cell membrane</keyword>
<dbReference type="SUPFAM" id="SSF81342">
    <property type="entry name" value="Transmembrane di-heme cytochromes"/>
    <property type="match status" value="1"/>
</dbReference>
<feature type="domain" description="Cytochrome b561 bacterial/Ni-hydrogenase" evidence="14">
    <location>
        <begin position="11"/>
        <end position="174"/>
    </location>
</feature>
<dbReference type="PANTHER" id="PTHR30529">
    <property type="entry name" value="CYTOCHROME B561"/>
    <property type="match status" value="1"/>
</dbReference>
<dbReference type="GO" id="GO:0009055">
    <property type="term" value="F:electron transfer activity"/>
    <property type="evidence" value="ECO:0007669"/>
    <property type="project" value="InterPro"/>
</dbReference>
<keyword evidence="8" id="KW-0249">Electron transport</keyword>
<evidence type="ECO:0000256" key="5">
    <source>
        <dbReference type="ARBA" id="ARBA00022617"/>
    </source>
</evidence>
<feature type="transmembrane region" description="Helical" evidence="13">
    <location>
        <begin position="144"/>
        <end position="161"/>
    </location>
</feature>
<dbReference type="AlphaFoldDB" id="A0A8H9I215"/>
<dbReference type="GO" id="GO:0022904">
    <property type="term" value="P:respiratory electron transport chain"/>
    <property type="evidence" value="ECO:0007669"/>
    <property type="project" value="InterPro"/>
</dbReference>
<evidence type="ECO:0000256" key="3">
    <source>
        <dbReference type="ARBA" id="ARBA00022448"/>
    </source>
</evidence>
<evidence type="ECO:0000256" key="6">
    <source>
        <dbReference type="ARBA" id="ARBA00022692"/>
    </source>
</evidence>
<keyword evidence="10" id="KW-0408">Iron</keyword>
<evidence type="ECO:0000313" key="16">
    <source>
        <dbReference type="Proteomes" id="UP000623776"/>
    </source>
</evidence>
<keyword evidence="11 13" id="KW-0472">Membrane</keyword>
<evidence type="ECO:0000256" key="8">
    <source>
        <dbReference type="ARBA" id="ARBA00022982"/>
    </source>
</evidence>
<evidence type="ECO:0000256" key="11">
    <source>
        <dbReference type="ARBA" id="ARBA00023136"/>
    </source>
</evidence>
<gene>
    <name evidence="15" type="ORF">GCM10007157_17300</name>
</gene>
<evidence type="ECO:0000256" key="12">
    <source>
        <dbReference type="ARBA" id="ARBA00037975"/>
    </source>
</evidence>
<keyword evidence="6 13" id="KW-0812">Transmembrane</keyword>
<dbReference type="Pfam" id="PF01292">
    <property type="entry name" value="Ni_hydr_CYTB"/>
    <property type="match status" value="1"/>
</dbReference>
<keyword evidence="5" id="KW-0349">Heme</keyword>
<reference evidence="16" key="1">
    <citation type="journal article" date="2019" name="Int. J. Syst. Evol. Microbiol.">
        <title>The Global Catalogue of Microorganisms (GCM) 10K type strain sequencing project: providing services to taxonomists for standard genome sequencing and annotation.</title>
        <authorList>
            <consortium name="The Broad Institute Genomics Platform"/>
            <consortium name="The Broad Institute Genome Sequencing Center for Infectious Disease"/>
            <person name="Wu L."/>
            <person name="Ma J."/>
        </authorList>
    </citation>
    <scope>NUCLEOTIDE SEQUENCE [LARGE SCALE GENOMIC DNA]</scope>
    <source>
        <strain evidence="16">KCTC 22154</strain>
    </source>
</reference>
<sequence>MALAIMDSTSRYGLVSRALHWGMALLFVWQFSGAGARVLLEDTAIESFLWGTHRNVGVLLMTLVVLRALWALANASRRPPAVSVMAKLGHLALYGLMIAVPTIALIRQYGSGRPLEVFGVPLMSGGGERVEWMINLGGLLHGELGWALLVLVLGHIGMAVLHRRLTGHSLMTRMA</sequence>
<dbReference type="GO" id="GO:0005886">
    <property type="term" value="C:plasma membrane"/>
    <property type="evidence" value="ECO:0007669"/>
    <property type="project" value="UniProtKB-SubCell"/>
</dbReference>
<accession>A0A8H9I215</accession>
<evidence type="ECO:0000256" key="13">
    <source>
        <dbReference type="SAM" id="Phobius"/>
    </source>
</evidence>
<comment type="caution">
    <text evidence="15">The sequence shown here is derived from an EMBL/GenBank/DDBJ whole genome shotgun (WGS) entry which is preliminary data.</text>
</comment>
<dbReference type="RefSeq" id="WP_081138894.1">
    <property type="nucleotide sequence ID" value="NZ_BMXN01000007.1"/>
</dbReference>
<feature type="transmembrane region" description="Helical" evidence="13">
    <location>
        <begin position="21"/>
        <end position="40"/>
    </location>
</feature>
<dbReference type="InterPro" id="IPR052168">
    <property type="entry name" value="Cytochrome_b561_oxidase"/>
</dbReference>
<evidence type="ECO:0000259" key="14">
    <source>
        <dbReference type="Pfam" id="PF01292"/>
    </source>
</evidence>
<keyword evidence="16" id="KW-1185">Reference proteome</keyword>
<evidence type="ECO:0000256" key="9">
    <source>
        <dbReference type="ARBA" id="ARBA00022989"/>
    </source>
</evidence>
<comment type="similarity">
    <text evidence="12">Belongs to the cytochrome b561 family.</text>
</comment>
<evidence type="ECO:0000256" key="2">
    <source>
        <dbReference type="ARBA" id="ARBA00004651"/>
    </source>
</evidence>
<dbReference type="InterPro" id="IPR016174">
    <property type="entry name" value="Di-haem_cyt_TM"/>
</dbReference>
<name>A0A8H9I215_9GAMM</name>
<evidence type="ECO:0000256" key="10">
    <source>
        <dbReference type="ARBA" id="ARBA00023004"/>
    </source>
</evidence>
<dbReference type="EMBL" id="BMXN01000007">
    <property type="protein sequence ID" value="GGW25692.1"/>
    <property type="molecule type" value="Genomic_DNA"/>
</dbReference>